<dbReference type="SUPFAM" id="SSF53756">
    <property type="entry name" value="UDP-Glycosyltransferase/glycogen phosphorylase"/>
    <property type="match status" value="1"/>
</dbReference>
<dbReference type="Gene3D" id="3.40.50.11380">
    <property type="match status" value="1"/>
</dbReference>
<evidence type="ECO:0000256" key="2">
    <source>
        <dbReference type="ARBA" id="ARBA00005386"/>
    </source>
</evidence>
<dbReference type="OrthoDB" id="146908at2"/>
<dbReference type="Pfam" id="PF13432">
    <property type="entry name" value="TPR_16"/>
    <property type="match status" value="2"/>
</dbReference>
<gene>
    <name evidence="10" type="ORF">CU669_07650</name>
</gene>
<feature type="domain" description="O-GlcNAc transferase C-terminal" evidence="9">
    <location>
        <begin position="288"/>
        <end position="436"/>
    </location>
</feature>
<feature type="repeat" description="TPR" evidence="8">
    <location>
        <begin position="103"/>
        <end position="136"/>
    </location>
</feature>
<dbReference type="SMART" id="SM00028">
    <property type="entry name" value="TPR"/>
    <property type="match status" value="3"/>
</dbReference>
<comment type="pathway">
    <text evidence="1">Protein modification; protein glycosylation.</text>
</comment>
<evidence type="ECO:0000259" key="9">
    <source>
        <dbReference type="Pfam" id="PF13844"/>
    </source>
</evidence>
<dbReference type="Gene3D" id="1.25.40.10">
    <property type="entry name" value="Tetratricopeptide repeat domain"/>
    <property type="match status" value="2"/>
</dbReference>
<dbReference type="Pfam" id="PF13844">
    <property type="entry name" value="Glyco_transf_41"/>
    <property type="match status" value="2"/>
</dbReference>
<dbReference type="SUPFAM" id="SSF48452">
    <property type="entry name" value="TPR-like"/>
    <property type="match status" value="1"/>
</dbReference>
<evidence type="ECO:0000256" key="3">
    <source>
        <dbReference type="ARBA" id="ARBA00011970"/>
    </source>
</evidence>
<dbReference type="PROSITE" id="PS50005">
    <property type="entry name" value="TPR"/>
    <property type="match status" value="2"/>
</dbReference>
<keyword evidence="7 8" id="KW-0802">TPR repeat</keyword>
<sequence>MNTDQDMAKAIKLAQAGKLKPAIAILEGLVKAAPSSVAIRYNLALFMLMAGRHAEALPHLDRILATDPRHQPSLFSKAKGLLALDRPDEALPILESLAAGNDAESLLALGNAYRVLNRTAEAAGAFQRLTQVAPGVVGGHLNLCQLLAAGQPETALPALEIAVRLHPKVAELQAMLGQTLLRLGRHDEAIERLKQALGIDPNLAPPKGHLLRAYRETADWEAEEALFTQIRAGLAAAAERRQLAVATQDAIFYPFTGAELRRIATAEAAFRVPGQPRPVLRPQAKAPPPLVVGYLSPDFREHATMHLAGDVFGRHDRAKVRPMAYSVGPDDGSDWRDRLARDCDAFVDLSSMGDRAAAARIAADGVHILVDMSVFTRHARPGIAALRPAPIQAVWLGLAASSGAPWLDYAIVDKILVPDSHEGHFSEKLIRLPHSYQANLAWTPITARPDRRNLGLPEDAVVFCSFNGHRKLDRASFMLWMQVLNAVPGSVLWQLAPPPAAKARLEQAAETAGIDPARLIWAPMLPRPDHLARIPAADLFLDALVCGAHTTAADALRMGVPLITVAGERLASRVAASLLHAVGLPELVMNTPDEFLALASQLGRDRGCLSELRARLSSLLPTAPGFDPTRFARDLEQAYDQIWARHASGKKADNITR</sequence>
<evidence type="ECO:0000256" key="1">
    <source>
        <dbReference type="ARBA" id="ARBA00004922"/>
    </source>
</evidence>
<dbReference type="RefSeq" id="WP_112143329.1">
    <property type="nucleotide sequence ID" value="NZ_PGTO01000004.1"/>
</dbReference>
<keyword evidence="4" id="KW-0328">Glycosyltransferase</keyword>
<protein>
    <recommendedName>
        <fullName evidence="3">protein O-GlcNAc transferase</fullName>
        <ecNumber evidence="3">2.4.1.255</ecNumber>
    </recommendedName>
</protein>
<dbReference type="AlphaFoldDB" id="A0A364P0B2"/>
<feature type="domain" description="O-GlcNAc transferase C-terminal" evidence="9">
    <location>
        <begin position="451"/>
        <end position="634"/>
    </location>
</feature>
<evidence type="ECO:0000313" key="10">
    <source>
        <dbReference type="EMBL" id="RAU22555.1"/>
    </source>
</evidence>
<reference evidence="10 11" key="1">
    <citation type="submission" date="2017-11" db="EMBL/GenBank/DDBJ databases">
        <title>Draft genome sequence of magnetotactic bacterium Magnetospirillum kuznetsovii LBB-42.</title>
        <authorList>
            <person name="Grouzdev D.S."/>
            <person name="Rysina M.S."/>
            <person name="Baslerov R.V."/>
            <person name="Koziaeva V."/>
        </authorList>
    </citation>
    <scope>NUCLEOTIDE SEQUENCE [LARGE SCALE GENOMIC DNA]</scope>
    <source>
        <strain evidence="10 11">LBB-42</strain>
    </source>
</reference>
<evidence type="ECO:0000256" key="6">
    <source>
        <dbReference type="ARBA" id="ARBA00022737"/>
    </source>
</evidence>
<proteinExistence type="inferred from homology"/>
<dbReference type="Proteomes" id="UP000251075">
    <property type="component" value="Unassembled WGS sequence"/>
</dbReference>
<comment type="similarity">
    <text evidence="2">Belongs to the glycosyltransferase 41 family. O-GlcNAc transferase subfamily.</text>
</comment>
<dbReference type="EMBL" id="PGTO01000004">
    <property type="protein sequence ID" value="RAU22555.1"/>
    <property type="molecule type" value="Genomic_DNA"/>
</dbReference>
<dbReference type="InterPro" id="IPR029489">
    <property type="entry name" value="OGT/SEC/SPY_C"/>
</dbReference>
<evidence type="ECO:0000256" key="7">
    <source>
        <dbReference type="ARBA" id="ARBA00022803"/>
    </source>
</evidence>
<accession>A0A364P0B2</accession>
<name>A0A364P0B2_9PROT</name>
<evidence type="ECO:0000256" key="4">
    <source>
        <dbReference type="ARBA" id="ARBA00022676"/>
    </source>
</evidence>
<keyword evidence="11" id="KW-1185">Reference proteome</keyword>
<dbReference type="Pfam" id="PF14559">
    <property type="entry name" value="TPR_19"/>
    <property type="match status" value="1"/>
</dbReference>
<dbReference type="PROSITE" id="PS50293">
    <property type="entry name" value="TPR_REGION"/>
    <property type="match status" value="1"/>
</dbReference>
<dbReference type="GO" id="GO:0097363">
    <property type="term" value="F:protein O-acetylglucosaminyltransferase activity"/>
    <property type="evidence" value="ECO:0007669"/>
    <property type="project" value="UniProtKB-EC"/>
</dbReference>
<feature type="repeat" description="TPR" evidence="8">
    <location>
        <begin position="170"/>
        <end position="203"/>
    </location>
</feature>
<comment type="caution">
    <text evidence="10">The sequence shown here is derived from an EMBL/GenBank/DDBJ whole genome shotgun (WGS) entry which is preliminary data.</text>
</comment>
<organism evidence="10 11">
    <name type="scientific">Paramagnetospirillum kuznetsovii</name>
    <dbReference type="NCBI Taxonomy" id="2053833"/>
    <lineage>
        <taxon>Bacteria</taxon>
        <taxon>Pseudomonadati</taxon>
        <taxon>Pseudomonadota</taxon>
        <taxon>Alphaproteobacteria</taxon>
        <taxon>Rhodospirillales</taxon>
        <taxon>Magnetospirillaceae</taxon>
        <taxon>Paramagnetospirillum</taxon>
    </lineage>
</organism>
<keyword evidence="5" id="KW-0808">Transferase</keyword>
<dbReference type="InterPro" id="IPR019734">
    <property type="entry name" value="TPR_rpt"/>
</dbReference>
<evidence type="ECO:0000313" key="11">
    <source>
        <dbReference type="Proteomes" id="UP000251075"/>
    </source>
</evidence>
<keyword evidence="6" id="KW-0677">Repeat</keyword>
<dbReference type="InterPro" id="IPR011990">
    <property type="entry name" value="TPR-like_helical_dom_sf"/>
</dbReference>
<evidence type="ECO:0000256" key="8">
    <source>
        <dbReference type="PROSITE-ProRule" id="PRU00339"/>
    </source>
</evidence>
<dbReference type="PANTHER" id="PTHR44998:SF1">
    <property type="entry name" value="UDP-N-ACETYLGLUCOSAMINE--PEPTIDE N-ACETYLGLUCOSAMINYLTRANSFERASE 110 KDA SUBUNIT"/>
    <property type="match status" value="1"/>
</dbReference>
<dbReference type="PANTHER" id="PTHR44998">
    <property type="match status" value="1"/>
</dbReference>
<dbReference type="Gene3D" id="3.40.50.2000">
    <property type="entry name" value="Glycogen Phosphorylase B"/>
    <property type="match status" value="1"/>
</dbReference>
<evidence type="ECO:0000256" key="5">
    <source>
        <dbReference type="ARBA" id="ARBA00022679"/>
    </source>
</evidence>
<dbReference type="EC" id="2.4.1.255" evidence="3"/>